<dbReference type="InterPro" id="IPR016147">
    <property type="entry name" value="Pili_assmbl_chaperone_N"/>
</dbReference>
<feature type="signal peptide" evidence="7">
    <location>
        <begin position="1"/>
        <end position="24"/>
    </location>
</feature>
<dbReference type="GO" id="GO:0030288">
    <property type="term" value="C:outer membrane-bounded periplasmic space"/>
    <property type="evidence" value="ECO:0007669"/>
    <property type="project" value="InterPro"/>
</dbReference>
<dbReference type="InterPro" id="IPR050643">
    <property type="entry name" value="Periplasmic_pilus_chap"/>
</dbReference>
<dbReference type="InterPro" id="IPR036316">
    <property type="entry name" value="Pili_assmbl_chap_C_dom_sf"/>
</dbReference>
<feature type="domain" description="Pili assembly chaperone N-terminal" evidence="8">
    <location>
        <begin position="25"/>
        <end position="140"/>
    </location>
</feature>
<evidence type="ECO:0000313" key="11">
    <source>
        <dbReference type="Proteomes" id="UP000494260"/>
    </source>
</evidence>
<evidence type="ECO:0000259" key="9">
    <source>
        <dbReference type="Pfam" id="PF02753"/>
    </source>
</evidence>
<dbReference type="Pfam" id="PF02753">
    <property type="entry name" value="PapD_C"/>
    <property type="match status" value="1"/>
</dbReference>
<dbReference type="GO" id="GO:0071555">
    <property type="term" value="P:cell wall organization"/>
    <property type="evidence" value="ECO:0007669"/>
    <property type="project" value="InterPro"/>
</dbReference>
<keyword evidence="5" id="KW-0574">Periplasm</keyword>
<dbReference type="InterPro" id="IPR001829">
    <property type="entry name" value="Pili_assmbl_chaperone_bac"/>
</dbReference>
<evidence type="ECO:0000256" key="5">
    <source>
        <dbReference type="ARBA" id="ARBA00022764"/>
    </source>
</evidence>
<comment type="subcellular location">
    <subcellularLocation>
        <location evidence="1">Periplasm</location>
    </subcellularLocation>
</comment>
<dbReference type="InterPro" id="IPR008962">
    <property type="entry name" value="PapD-like_sf"/>
</dbReference>
<evidence type="ECO:0000256" key="2">
    <source>
        <dbReference type="ARBA" id="ARBA00007399"/>
    </source>
</evidence>
<dbReference type="InterPro" id="IPR016148">
    <property type="entry name" value="Pili_assmbl_chaperone_C"/>
</dbReference>
<dbReference type="PANTHER" id="PTHR30251:SF2">
    <property type="entry name" value="FIMBRIAL CHAPERONE YADV-RELATED"/>
    <property type="match status" value="1"/>
</dbReference>
<dbReference type="Pfam" id="PF00345">
    <property type="entry name" value="PapD_N"/>
    <property type="match status" value="1"/>
</dbReference>
<dbReference type="EMBL" id="CABVQH010000005">
    <property type="protein sequence ID" value="VWC65384.1"/>
    <property type="molecule type" value="Genomic_DNA"/>
</dbReference>
<dbReference type="AlphaFoldDB" id="A0A6P2U8W5"/>
<protein>
    <submittedName>
        <fullName evidence="10">Pilus assembly protein</fullName>
    </submittedName>
</protein>
<sequence length="239" mass="26164">MKRSIIAALIAAGSLLSASMPSHAGISLSATRVVYAQKDKEGAVTVKNQSSDDVMIQSWLESQNDKQDDLPFAITPSLSRLNGGKQQILRIFYAGQGLPADRESVFWLNVQEIPQKAKDDNTLQIAVRQRIKLFYRPTELAGKPAEAAKQLQWRWIVEGGKTQLEAVNDSPYFVSLAKASVHIGTRAYAVTTEMVPPKSSKRMAIKEFSGHAPASGTRVEFDSINDFGASDSNQAEIAR</sequence>
<organism evidence="10 11">
    <name type="scientific">Burkholderia lata (strain ATCC 17760 / DSM 23089 / LMG 22485 / NCIMB 9086 / R18194 / 383)</name>
    <dbReference type="NCBI Taxonomy" id="482957"/>
    <lineage>
        <taxon>Bacteria</taxon>
        <taxon>Pseudomonadati</taxon>
        <taxon>Pseudomonadota</taxon>
        <taxon>Betaproteobacteria</taxon>
        <taxon>Burkholderiales</taxon>
        <taxon>Burkholderiaceae</taxon>
        <taxon>Burkholderia</taxon>
        <taxon>Burkholderia cepacia complex</taxon>
    </lineage>
</organism>
<comment type="similarity">
    <text evidence="2">Belongs to the periplasmic pilus chaperone family.</text>
</comment>
<dbReference type="FunFam" id="2.60.40.10:FF:000458">
    <property type="entry name" value="Molecular chaperone FimC"/>
    <property type="match status" value="1"/>
</dbReference>
<keyword evidence="6" id="KW-0143">Chaperone</keyword>
<dbReference type="PRINTS" id="PR00969">
    <property type="entry name" value="CHAPERONPILI"/>
</dbReference>
<dbReference type="SUPFAM" id="SSF49354">
    <property type="entry name" value="PapD-like"/>
    <property type="match status" value="1"/>
</dbReference>
<dbReference type="Gene3D" id="2.60.40.10">
    <property type="entry name" value="Immunoglobulins"/>
    <property type="match status" value="2"/>
</dbReference>
<keyword evidence="4 7" id="KW-0732">Signal</keyword>
<dbReference type="Proteomes" id="UP000494260">
    <property type="component" value="Unassembled WGS sequence"/>
</dbReference>
<dbReference type="PANTHER" id="PTHR30251">
    <property type="entry name" value="PILUS ASSEMBLY CHAPERONE"/>
    <property type="match status" value="1"/>
</dbReference>
<evidence type="ECO:0000313" key="10">
    <source>
        <dbReference type="EMBL" id="VWC65384.1"/>
    </source>
</evidence>
<evidence type="ECO:0000256" key="4">
    <source>
        <dbReference type="ARBA" id="ARBA00022729"/>
    </source>
</evidence>
<feature type="chain" id="PRO_5026925053" evidence="7">
    <location>
        <begin position="25"/>
        <end position="239"/>
    </location>
</feature>
<feature type="domain" description="Pili assembly chaperone C-terminal" evidence="9">
    <location>
        <begin position="167"/>
        <end position="231"/>
    </location>
</feature>
<dbReference type="SUPFAM" id="SSF49584">
    <property type="entry name" value="Periplasmic chaperone C-domain"/>
    <property type="match status" value="1"/>
</dbReference>
<evidence type="ECO:0000256" key="6">
    <source>
        <dbReference type="ARBA" id="ARBA00023186"/>
    </source>
</evidence>
<keyword evidence="3" id="KW-1029">Fimbrium biogenesis</keyword>
<evidence type="ECO:0000256" key="1">
    <source>
        <dbReference type="ARBA" id="ARBA00004418"/>
    </source>
</evidence>
<dbReference type="RefSeq" id="WP_174950426.1">
    <property type="nucleotide sequence ID" value="NZ_CABVQH010000005.1"/>
</dbReference>
<gene>
    <name evidence="10" type="ORF">BLA18109_02091</name>
</gene>
<reference evidence="10 11" key="1">
    <citation type="submission" date="2019-09" db="EMBL/GenBank/DDBJ databases">
        <authorList>
            <person name="Depoorter E."/>
        </authorList>
    </citation>
    <scope>NUCLEOTIDE SEQUENCE [LARGE SCALE GENOMIC DNA]</scope>
    <source>
        <strain evidence="10">R-18109</strain>
    </source>
</reference>
<evidence type="ECO:0000259" key="8">
    <source>
        <dbReference type="Pfam" id="PF00345"/>
    </source>
</evidence>
<proteinExistence type="inferred from homology"/>
<name>A0A6P2U8W5_BURL3</name>
<evidence type="ECO:0000256" key="3">
    <source>
        <dbReference type="ARBA" id="ARBA00022558"/>
    </source>
</evidence>
<dbReference type="InterPro" id="IPR013783">
    <property type="entry name" value="Ig-like_fold"/>
</dbReference>
<evidence type="ECO:0000256" key="7">
    <source>
        <dbReference type="SAM" id="SignalP"/>
    </source>
</evidence>
<accession>A0A6P2U8W5</accession>